<dbReference type="PANTHER" id="PTHR34814">
    <property type="entry name" value="NITROSOGUANIDINE RESISTANCE PROTEIN SNG1"/>
    <property type="match status" value="1"/>
</dbReference>
<dbReference type="AlphaFoldDB" id="A0A6A6J7S7"/>
<dbReference type="GO" id="GO:0016020">
    <property type="term" value="C:membrane"/>
    <property type="evidence" value="ECO:0007669"/>
    <property type="project" value="TreeGrafter"/>
</dbReference>
<dbReference type="GeneID" id="54548019"/>
<dbReference type="OrthoDB" id="329835at2759"/>
<keyword evidence="1" id="KW-0472">Membrane</keyword>
<sequence length="104" mass="11832">FVVGALYACGSALGTTGYIWAFREQWQVAGKVFAETWILLWLMMHIYYLMWDTATAFLPIGAMPFIIVTFLFLSITSANGPFEVTPGFYRWSQSLPAFETLQML</sequence>
<dbReference type="InterPro" id="IPR053001">
    <property type="entry name" value="MNNG_permease-like"/>
</dbReference>
<dbReference type="InterPro" id="IPR022703">
    <property type="entry name" value="DUF3533"/>
</dbReference>
<dbReference type="Pfam" id="PF12051">
    <property type="entry name" value="DUF3533"/>
    <property type="match status" value="1"/>
</dbReference>
<gene>
    <name evidence="3" type="ORF">EI97DRAFT_351158</name>
</gene>
<accession>A0A6A6J7S7</accession>
<dbReference type="EMBL" id="ML986527">
    <property type="protein sequence ID" value="KAF2272058.1"/>
    <property type="molecule type" value="Genomic_DNA"/>
</dbReference>
<dbReference type="RefSeq" id="XP_033649597.1">
    <property type="nucleotide sequence ID" value="XM_033794844.1"/>
</dbReference>
<reference evidence="3" key="1">
    <citation type="journal article" date="2020" name="Stud. Mycol.">
        <title>101 Dothideomycetes genomes: a test case for predicting lifestyles and emergence of pathogens.</title>
        <authorList>
            <person name="Haridas S."/>
            <person name="Albert R."/>
            <person name="Binder M."/>
            <person name="Bloem J."/>
            <person name="Labutti K."/>
            <person name="Salamov A."/>
            <person name="Andreopoulos B."/>
            <person name="Baker S."/>
            <person name="Barry K."/>
            <person name="Bills G."/>
            <person name="Bluhm B."/>
            <person name="Cannon C."/>
            <person name="Castanera R."/>
            <person name="Culley D."/>
            <person name="Daum C."/>
            <person name="Ezra D."/>
            <person name="Gonzalez J."/>
            <person name="Henrissat B."/>
            <person name="Kuo A."/>
            <person name="Liang C."/>
            <person name="Lipzen A."/>
            <person name="Lutzoni F."/>
            <person name="Magnuson J."/>
            <person name="Mondo S."/>
            <person name="Nolan M."/>
            <person name="Ohm R."/>
            <person name="Pangilinan J."/>
            <person name="Park H.-J."/>
            <person name="Ramirez L."/>
            <person name="Alfaro M."/>
            <person name="Sun H."/>
            <person name="Tritt A."/>
            <person name="Yoshinaga Y."/>
            <person name="Zwiers L.-H."/>
            <person name="Turgeon B."/>
            <person name="Goodwin S."/>
            <person name="Spatafora J."/>
            <person name="Crous P."/>
            <person name="Grigoriev I."/>
        </authorList>
    </citation>
    <scope>NUCLEOTIDE SEQUENCE</scope>
    <source>
        <strain evidence="3">CBS 379.55</strain>
    </source>
</reference>
<feature type="transmembrane region" description="Helical" evidence="1">
    <location>
        <begin position="32"/>
        <end position="50"/>
    </location>
</feature>
<evidence type="ECO:0000256" key="1">
    <source>
        <dbReference type="SAM" id="Phobius"/>
    </source>
</evidence>
<organism evidence="3 4">
    <name type="scientific">Westerdykella ornata</name>
    <dbReference type="NCBI Taxonomy" id="318751"/>
    <lineage>
        <taxon>Eukaryota</taxon>
        <taxon>Fungi</taxon>
        <taxon>Dikarya</taxon>
        <taxon>Ascomycota</taxon>
        <taxon>Pezizomycotina</taxon>
        <taxon>Dothideomycetes</taxon>
        <taxon>Pleosporomycetidae</taxon>
        <taxon>Pleosporales</taxon>
        <taxon>Sporormiaceae</taxon>
        <taxon>Westerdykella</taxon>
    </lineage>
</organism>
<name>A0A6A6J7S7_WESOR</name>
<proteinExistence type="predicted"/>
<dbReference type="Proteomes" id="UP000800097">
    <property type="component" value="Unassembled WGS sequence"/>
</dbReference>
<feature type="non-terminal residue" evidence="3">
    <location>
        <position position="104"/>
    </location>
</feature>
<evidence type="ECO:0000259" key="2">
    <source>
        <dbReference type="Pfam" id="PF12051"/>
    </source>
</evidence>
<keyword evidence="4" id="KW-1185">Reference proteome</keyword>
<feature type="transmembrane region" description="Helical" evidence="1">
    <location>
        <begin position="56"/>
        <end position="75"/>
    </location>
</feature>
<evidence type="ECO:0000313" key="3">
    <source>
        <dbReference type="EMBL" id="KAF2272058.1"/>
    </source>
</evidence>
<keyword evidence="1" id="KW-1133">Transmembrane helix</keyword>
<feature type="non-terminal residue" evidence="3">
    <location>
        <position position="1"/>
    </location>
</feature>
<protein>
    <recommendedName>
        <fullName evidence="2">DUF3533 domain-containing protein</fullName>
    </recommendedName>
</protein>
<evidence type="ECO:0000313" key="4">
    <source>
        <dbReference type="Proteomes" id="UP000800097"/>
    </source>
</evidence>
<feature type="domain" description="DUF3533" evidence="2">
    <location>
        <begin position="12"/>
        <end position="103"/>
    </location>
</feature>
<keyword evidence="1" id="KW-0812">Transmembrane</keyword>
<dbReference type="PANTHER" id="PTHR34814:SF2">
    <property type="entry name" value="DUF3533 DOMAIN-CONTAINING PROTEIN"/>
    <property type="match status" value="1"/>
</dbReference>